<dbReference type="AlphaFoldDB" id="A0A858RJQ8"/>
<dbReference type="Proteomes" id="UP000501812">
    <property type="component" value="Chromosome"/>
</dbReference>
<accession>A0A858RJQ8</accession>
<dbReference type="EMBL" id="CP051774">
    <property type="protein sequence ID" value="QJE97157.1"/>
    <property type="molecule type" value="Genomic_DNA"/>
</dbReference>
<organism evidence="1 2">
    <name type="scientific">Luteolibacter luteus</name>
    <dbReference type="NCBI Taxonomy" id="2728835"/>
    <lineage>
        <taxon>Bacteria</taxon>
        <taxon>Pseudomonadati</taxon>
        <taxon>Verrucomicrobiota</taxon>
        <taxon>Verrucomicrobiia</taxon>
        <taxon>Verrucomicrobiales</taxon>
        <taxon>Verrucomicrobiaceae</taxon>
        <taxon>Luteolibacter</taxon>
    </lineage>
</organism>
<dbReference type="RefSeq" id="WP_169455557.1">
    <property type="nucleotide sequence ID" value="NZ_CP051774.1"/>
</dbReference>
<evidence type="ECO:0000313" key="2">
    <source>
        <dbReference type="Proteomes" id="UP000501812"/>
    </source>
</evidence>
<gene>
    <name evidence="1" type="ORF">HHL09_15620</name>
</gene>
<protein>
    <submittedName>
        <fullName evidence="1">Uncharacterized protein</fullName>
    </submittedName>
</protein>
<name>A0A858RJQ8_9BACT</name>
<reference evidence="1 2" key="1">
    <citation type="submission" date="2020-04" db="EMBL/GenBank/DDBJ databases">
        <title>Luteolibacter sp. G-1-1-1 isolated from soil.</title>
        <authorList>
            <person name="Dahal R.H."/>
        </authorList>
    </citation>
    <scope>NUCLEOTIDE SEQUENCE [LARGE SCALE GENOMIC DNA]</scope>
    <source>
        <strain evidence="1 2">G-1-1-1</strain>
    </source>
</reference>
<evidence type="ECO:0000313" key="1">
    <source>
        <dbReference type="EMBL" id="QJE97157.1"/>
    </source>
</evidence>
<proteinExistence type="predicted"/>
<sequence length="127" mass="14540">MNTRYESMPFPDSTSVAPELEFEDAWDVEAVSALIRSKCDHGETPAFLFVGRKEAGLLREHLAEVFGTDAVATLHDTYYMGLEVVEIECDSFVFAGGRKVVRTLQDPISRRPEWRDRQVDALWQFRI</sequence>
<keyword evidence="2" id="KW-1185">Reference proteome</keyword>
<dbReference type="KEGG" id="luo:HHL09_15620"/>